<sequence length="688" mass="80949">MKGEAKQFLKFIDGSDKRFIIPVYQRNYSWQNKHCAQLLNDLKGLIKKPDAPHFFGSIVSSHMQGGKREDFLIIDGQQRLTTISILLIAIVDLLKHKKVIPKDDRLIEKITKKHLVDEYQEDQRKIRLKPIKDDCKAFDALFGDESDFVDGSNVTSNFRYFRDRILNENIDIDDLYDAISRLQTIDIFLEKDDDPQLIFESLNSTGLELEEGDKIRNFILMGLSSELQEKYYEAFWNKIEKNTNFKVSDFFKDYLTLKLNRTVVIKDIYFTFKDYVKKNNDDIEALLKDLLEYSKLYAIILNPMQYQNSFTAVLVRLSQLEFTVIFPVVLAILKRWNEKNLTDQEVTELLRVTEIFLFRRLIVGLATNALSKIFATLDKDVTKKAQSSQLASYAEIYKYVLLNKEESSRFPNDEEFEQALFSRNIYAMSSKNKAYLFSFLENEESKEQINVIERIKDGTYTIEHIMPQTLSPVWQKELGEKSQQIHEQWLHTLPNLTLTGYNSKYSNRPFKDKLDVENGFKDSNLRLNQYVRECLKWTEDELVERQSRLSKKSLKLWYYPTTSYAPPVEETNEYLLEDDFDFTGYTLVSYTLYDVESKVQSWKEMQIDVVKYLLEQHTTKIMSLCADQKFYDLSLLETTNNFTEISRSVFLYTNCSTRTKINILKKIFEQCDVEQSELSFLIKKDSNT</sequence>
<protein>
    <submittedName>
        <fullName evidence="3">DUF262 domain-containing protein</fullName>
    </submittedName>
</protein>
<dbReference type="EMBL" id="CP031976">
    <property type="protein sequence ID" value="QHI14346.1"/>
    <property type="molecule type" value="Genomic_DNA"/>
</dbReference>
<feature type="domain" description="GmrSD restriction endonucleases N-terminal" evidence="1">
    <location>
        <begin position="10"/>
        <end position="219"/>
    </location>
</feature>
<dbReference type="AlphaFoldDB" id="A0A857IN04"/>
<dbReference type="Proteomes" id="UP000463868">
    <property type="component" value="Chromosome"/>
</dbReference>
<dbReference type="Pfam" id="PF03235">
    <property type="entry name" value="GmrSD_N"/>
    <property type="match status" value="1"/>
</dbReference>
<dbReference type="RefSeq" id="WP_031995672.1">
    <property type="nucleotide sequence ID" value="NZ_CP031972.1"/>
</dbReference>
<dbReference type="InterPro" id="IPR011089">
    <property type="entry name" value="GmrSD_C"/>
</dbReference>
<evidence type="ECO:0000313" key="3">
    <source>
        <dbReference type="EMBL" id="QHI14346.1"/>
    </source>
</evidence>
<gene>
    <name evidence="3" type="ORF">AhaeAN43_13735</name>
</gene>
<name>A0A857IN04_ACIHA</name>
<evidence type="ECO:0000259" key="2">
    <source>
        <dbReference type="Pfam" id="PF07510"/>
    </source>
</evidence>
<accession>A0A857IN04</accession>
<evidence type="ECO:0000313" key="4">
    <source>
        <dbReference type="Proteomes" id="UP000463868"/>
    </source>
</evidence>
<feature type="domain" description="GmrSD restriction endonucleases C-terminal" evidence="2">
    <location>
        <begin position="411"/>
        <end position="551"/>
    </location>
</feature>
<proteinExistence type="predicted"/>
<evidence type="ECO:0000259" key="1">
    <source>
        <dbReference type="Pfam" id="PF03235"/>
    </source>
</evidence>
<dbReference type="InterPro" id="IPR004919">
    <property type="entry name" value="GmrSD_N"/>
</dbReference>
<dbReference type="PANTHER" id="PTHR35149">
    <property type="entry name" value="SLL5132 PROTEIN"/>
    <property type="match status" value="1"/>
</dbReference>
<reference evidence="3 4" key="1">
    <citation type="submission" date="2018-08" db="EMBL/GenBank/DDBJ databases">
        <title>Analysis of the genomic diversity of Mexican Acinetobacter haemolyticus clinical isolates.</title>
        <authorList>
            <person name="Castro-Jaimes S."/>
            <person name="Cevallos M.A."/>
        </authorList>
    </citation>
    <scope>NUCLEOTIDE SEQUENCE [LARGE SCALE GENOMIC DNA]</scope>
    <source>
        <strain evidence="3 4">AN43</strain>
    </source>
</reference>
<dbReference type="PANTHER" id="PTHR35149:SF2">
    <property type="entry name" value="DUF262 DOMAIN-CONTAINING PROTEIN"/>
    <property type="match status" value="1"/>
</dbReference>
<dbReference type="Pfam" id="PF07510">
    <property type="entry name" value="GmrSD_C"/>
    <property type="match status" value="1"/>
</dbReference>
<organism evidence="3 4">
    <name type="scientific">Acinetobacter haemolyticus</name>
    <dbReference type="NCBI Taxonomy" id="29430"/>
    <lineage>
        <taxon>Bacteria</taxon>
        <taxon>Pseudomonadati</taxon>
        <taxon>Pseudomonadota</taxon>
        <taxon>Gammaproteobacteria</taxon>
        <taxon>Moraxellales</taxon>
        <taxon>Moraxellaceae</taxon>
        <taxon>Acinetobacter</taxon>
    </lineage>
</organism>